<dbReference type="PROSITE" id="PS50932">
    <property type="entry name" value="HTH_LACI_2"/>
    <property type="match status" value="1"/>
</dbReference>
<dbReference type="InterPro" id="IPR046335">
    <property type="entry name" value="LacI/GalR-like_sensor"/>
</dbReference>
<dbReference type="InterPro" id="IPR010982">
    <property type="entry name" value="Lambda_DNA-bd_dom_sf"/>
</dbReference>
<accession>A0A3A1R3J3</accession>
<keyword evidence="2" id="KW-0805">Transcription regulation</keyword>
<dbReference type="SUPFAM" id="SSF53822">
    <property type="entry name" value="Periplasmic binding protein-like I"/>
    <property type="match status" value="1"/>
</dbReference>
<dbReference type="Pfam" id="PF13377">
    <property type="entry name" value="Peripla_BP_3"/>
    <property type="match status" value="1"/>
</dbReference>
<proteinExistence type="predicted"/>
<dbReference type="RefSeq" id="WP_119546729.1">
    <property type="nucleotide sequence ID" value="NZ_QXIR01000011.1"/>
</dbReference>
<dbReference type="Proteomes" id="UP000265801">
    <property type="component" value="Unassembled WGS sequence"/>
</dbReference>
<evidence type="ECO:0000256" key="3">
    <source>
        <dbReference type="ARBA" id="ARBA00023125"/>
    </source>
</evidence>
<dbReference type="GO" id="GO:0003700">
    <property type="term" value="F:DNA-binding transcription factor activity"/>
    <property type="evidence" value="ECO:0007669"/>
    <property type="project" value="TreeGrafter"/>
</dbReference>
<evidence type="ECO:0000313" key="6">
    <source>
        <dbReference type="EMBL" id="RIW34262.1"/>
    </source>
</evidence>
<name>A0A3A1R3J3_9BACI</name>
<evidence type="ECO:0000256" key="2">
    <source>
        <dbReference type="ARBA" id="ARBA00023015"/>
    </source>
</evidence>
<dbReference type="Gene3D" id="3.40.50.2300">
    <property type="match status" value="2"/>
</dbReference>
<reference evidence="6 7" key="1">
    <citation type="submission" date="2018-09" db="EMBL/GenBank/DDBJ databases">
        <title>Bacillus saliacetes sp. nov., isolated from Thai shrimp paste (Ka-pi).</title>
        <authorList>
            <person name="Daroonpunt R."/>
            <person name="Tanasupawat S."/>
            <person name="Yiamsombut S."/>
        </authorList>
    </citation>
    <scope>NUCLEOTIDE SEQUENCE [LARGE SCALE GENOMIC DNA]</scope>
    <source>
        <strain evidence="6 7">SKP7-4</strain>
    </source>
</reference>
<protein>
    <submittedName>
        <fullName evidence="6">LacI family DNA-binding transcriptional regulator</fullName>
    </submittedName>
</protein>
<feature type="domain" description="HTH lacI-type" evidence="5">
    <location>
        <begin position="5"/>
        <end position="59"/>
    </location>
</feature>
<dbReference type="GO" id="GO:0000976">
    <property type="term" value="F:transcription cis-regulatory region binding"/>
    <property type="evidence" value="ECO:0007669"/>
    <property type="project" value="TreeGrafter"/>
</dbReference>
<keyword evidence="1" id="KW-0678">Repressor</keyword>
<keyword evidence="3 6" id="KW-0238">DNA-binding</keyword>
<dbReference type="SUPFAM" id="SSF47413">
    <property type="entry name" value="lambda repressor-like DNA-binding domains"/>
    <property type="match status" value="1"/>
</dbReference>
<dbReference type="CDD" id="cd01392">
    <property type="entry name" value="HTH_LacI"/>
    <property type="match status" value="1"/>
</dbReference>
<dbReference type="InterPro" id="IPR000843">
    <property type="entry name" value="HTH_LacI"/>
</dbReference>
<keyword evidence="7" id="KW-1185">Reference proteome</keyword>
<dbReference type="PANTHER" id="PTHR30146:SF148">
    <property type="entry name" value="HTH-TYPE TRANSCRIPTIONAL REPRESSOR PURR-RELATED"/>
    <property type="match status" value="1"/>
</dbReference>
<evidence type="ECO:0000256" key="4">
    <source>
        <dbReference type="ARBA" id="ARBA00023163"/>
    </source>
</evidence>
<evidence type="ECO:0000256" key="1">
    <source>
        <dbReference type="ARBA" id="ARBA00022491"/>
    </source>
</evidence>
<organism evidence="6 7">
    <name type="scientific">Bacillus salacetis</name>
    <dbReference type="NCBI Taxonomy" id="2315464"/>
    <lineage>
        <taxon>Bacteria</taxon>
        <taxon>Bacillati</taxon>
        <taxon>Bacillota</taxon>
        <taxon>Bacilli</taxon>
        <taxon>Bacillales</taxon>
        <taxon>Bacillaceae</taxon>
        <taxon>Bacillus</taxon>
    </lineage>
</organism>
<dbReference type="OrthoDB" id="2026446at2"/>
<dbReference type="EMBL" id="QXIR01000011">
    <property type="protein sequence ID" value="RIW34262.1"/>
    <property type="molecule type" value="Genomic_DNA"/>
</dbReference>
<sequence>MKNNVTMRDIADQLGVSSVTVSKALNDKEGVSEELKLKIKNLAEELGYRYNAAAKSMKEGLSYNIGVVIPERFTGINQSFYLNVYQSITRILEKQGYYGILHILSSEDERNLVLPRIYYERKVDGFIVLGQTSKEYIEKIQGIEFPKVFLDFYDEHADIDSVITDNFYGSYEITNYLIQTGHRDIAYVGNLHSTSSIQDRFLGYYKSLLEHRIILKQEHILNDRDEKGTYIDIDLPDQLPTAFVCNCDQVAHNLVLKLKSRGINVPEDCSVVGFDNDIYATITDPTLTTVEVDVEEMAQNAVKFVIEKVKNSEKSFGRVLVKSNIVYRESVKPPKNKVK</sequence>
<dbReference type="Pfam" id="PF00356">
    <property type="entry name" value="LacI"/>
    <property type="match status" value="1"/>
</dbReference>
<dbReference type="AlphaFoldDB" id="A0A3A1R3J3"/>
<evidence type="ECO:0000259" key="5">
    <source>
        <dbReference type="PROSITE" id="PS50932"/>
    </source>
</evidence>
<evidence type="ECO:0000313" key="7">
    <source>
        <dbReference type="Proteomes" id="UP000265801"/>
    </source>
</evidence>
<dbReference type="PANTHER" id="PTHR30146">
    <property type="entry name" value="LACI-RELATED TRANSCRIPTIONAL REPRESSOR"/>
    <property type="match status" value="1"/>
</dbReference>
<gene>
    <name evidence="6" type="ORF">D3H55_09770</name>
</gene>
<keyword evidence="4" id="KW-0804">Transcription</keyword>
<dbReference type="SMART" id="SM00354">
    <property type="entry name" value="HTH_LACI"/>
    <property type="match status" value="1"/>
</dbReference>
<dbReference type="Gene3D" id="1.10.260.40">
    <property type="entry name" value="lambda repressor-like DNA-binding domains"/>
    <property type="match status" value="1"/>
</dbReference>
<comment type="caution">
    <text evidence="6">The sequence shown here is derived from an EMBL/GenBank/DDBJ whole genome shotgun (WGS) entry which is preliminary data.</text>
</comment>
<dbReference type="InterPro" id="IPR028082">
    <property type="entry name" value="Peripla_BP_I"/>
</dbReference>
<dbReference type="CDD" id="cd19974">
    <property type="entry name" value="PBP1_LacI-like"/>
    <property type="match status" value="1"/>
</dbReference>